<dbReference type="InterPro" id="IPR050154">
    <property type="entry name" value="UbiB_kinase"/>
</dbReference>
<dbReference type="InterPro" id="IPR004147">
    <property type="entry name" value="ABC1_dom"/>
</dbReference>
<proteinExistence type="inferred from homology"/>
<organism evidence="3 4">
    <name type="scientific">Thiohalocapsa halophila</name>
    <dbReference type="NCBI Taxonomy" id="69359"/>
    <lineage>
        <taxon>Bacteria</taxon>
        <taxon>Pseudomonadati</taxon>
        <taxon>Pseudomonadota</taxon>
        <taxon>Gammaproteobacteria</taxon>
        <taxon>Chromatiales</taxon>
        <taxon>Chromatiaceae</taxon>
        <taxon>Thiohalocapsa</taxon>
    </lineage>
</organism>
<accession>A0ABS1CLM5</accession>
<feature type="domain" description="ABC1 atypical kinase-like" evidence="2">
    <location>
        <begin position="126"/>
        <end position="342"/>
    </location>
</feature>
<protein>
    <recommendedName>
        <fullName evidence="2">ABC1 atypical kinase-like domain-containing protein</fullName>
    </recommendedName>
</protein>
<dbReference type="Proteomes" id="UP000748752">
    <property type="component" value="Unassembled WGS sequence"/>
</dbReference>
<dbReference type="Gene3D" id="3.90.1200.10">
    <property type="match status" value="1"/>
</dbReference>
<dbReference type="InterPro" id="IPR011009">
    <property type="entry name" value="Kinase-like_dom_sf"/>
</dbReference>
<dbReference type="PANTHER" id="PTHR10566">
    <property type="entry name" value="CHAPERONE-ACTIVITY OF BC1 COMPLEX CABC1 -RELATED"/>
    <property type="match status" value="1"/>
</dbReference>
<sequence>MHWHALIHEASVQPLLAADYAHFARPISEALVAFLSGLPQGAQQEILATQAALPSTATTAERVRRLAQQCPVLHKLGQTLARDRRLDPSLRCELRALETLPPSVPLATIRATLDQELGSLDGLGIRVDTQAIAEASVAVVIGYQDARRRGVFKVLKPGIEERLALELELLRRIGTLLDERCDALAIPKIGYEEVFRRVRDKLHDEVRLGVEQRHLALAAAQYAGRSRVQVPGLHEYCTARVTAMERVAGRKISEHGHTSMRERRDTAQLLASTLLAQPLFSTQERALFHGDPHAGNLLLTPDGRLVLLDWSLAGTLRQRDREAMVHAVLGALLRDERLVVDMLAALSDDAPAGRPADKAALRAVVREALRRLGYDRPPSFSWLVGLLDAAVEQAGLTARTDLLMFRKALHTLNDLVVDIGASERSLDLTLFLGFAENLVAEWPQRWLAAPDSRAFATRLSNLDLTGLMFQYPLLAARFWTALT</sequence>
<evidence type="ECO:0000313" key="3">
    <source>
        <dbReference type="EMBL" id="MBK1632826.1"/>
    </source>
</evidence>
<evidence type="ECO:0000313" key="4">
    <source>
        <dbReference type="Proteomes" id="UP000748752"/>
    </source>
</evidence>
<dbReference type="RefSeq" id="WP_200240647.1">
    <property type="nucleotide sequence ID" value="NZ_NRRV01000059.1"/>
</dbReference>
<evidence type="ECO:0000259" key="2">
    <source>
        <dbReference type="Pfam" id="PF03109"/>
    </source>
</evidence>
<comment type="caution">
    <text evidence="3">The sequence shown here is derived from an EMBL/GenBank/DDBJ whole genome shotgun (WGS) entry which is preliminary data.</text>
</comment>
<evidence type="ECO:0000256" key="1">
    <source>
        <dbReference type="ARBA" id="ARBA00009670"/>
    </source>
</evidence>
<name>A0ABS1CLM5_9GAMM</name>
<gene>
    <name evidence="3" type="ORF">CKO31_19150</name>
</gene>
<reference evidence="3 4" key="1">
    <citation type="journal article" date="2020" name="Microorganisms">
        <title>Osmotic Adaptation and Compatible Solute Biosynthesis of Phototrophic Bacteria as Revealed from Genome Analyses.</title>
        <authorList>
            <person name="Imhoff J.F."/>
            <person name="Rahn T."/>
            <person name="Kunzel S."/>
            <person name="Keller A."/>
            <person name="Neulinger S.C."/>
        </authorList>
    </citation>
    <scope>NUCLEOTIDE SEQUENCE [LARGE SCALE GENOMIC DNA]</scope>
    <source>
        <strain evidence="3 4">DSM 6210</strain>
    </source>
</reference>
<keyword evidence="4" id="KW-1185">Reference proteome</keyword>
<dbReference type="EMBL" id="NRRV01000059">
    <property type="protein sequence ID" value="MBK1632826.1"/>
    <property type="molecule type" value="Genomic_DNA"/>
</dbReference>
<comment type="similarity">
    <text evidence="1">Belongs to the protein kinase superfamily. ADCK protein kinase family.</text>
</comment>
<dbReference type="PANTHER" id="PTHR10566:SF113">
    <property type="entry name" value="PROTEIN ACTIVITY OF BC1 COMPLEX KINASE 7, CHLOROPLASTIC"/>
    <property type="match status" value="1"/>
</dbReference>
<dbReference type="Pfam" id="PF03109">
    <property type="entry name" value="ABC1"/>
    <property type="match status" value="1"/>
</dbReference>
<dbReference type="SUPFAM" id="SSF56112">
    <property type="entry name" value="Protein kinase-like (PK-like)"/>
    <property type="match status" value="1"/>
</dbReference>